<organism evidence="3 4">
    <name type="scientific">Trifolium pratense</name>
    <name type="common">Red clover</name>
    <dbReference type="NCBI Taxonomy" id="57577"/>
    <lineage>
        <taxon>Eukaryota</taxon>
        <taxon>Viridiplantae</taxon>
        <taxon>Streptophyta</taxon>
        <taxon>Embryophyta</taxon>
        <taxon>Tracheophyta</taxon>
        <taxon>Spermatophyta</taxon>
        <taxon>Magnoliopsida</taxon>
        <taxon>eudicotyledons</taxon>
        <taxon>Gunneridae</taxon>
        <taxon>Pentapetalae</taxon>
        <taxon>rosids</taxon>
        <taxon>fabids</taxon>
        <taxon>Fabales</taxon>
        <taxon>Fabaceae</taxon>
        <taxon>Papilionoideae</taxon>
        <taxon>50 kb inversion clade</taxon>
        <taxon>NPAAA clade</taxon>
        <taxon>Hologalegina</taxon>
        <taxon>IRL clade</taxon>
        <taxon>Trifolieae</taxon>
        <taxon>Trifolium</taxon>
    </lineage>
</organism>
<feature type="transmembrane region" description="Helical" evidence="1">
    <location>
        <begin position="12"/>
        <end position="34"/>
    </location>
</feature>
<dbReference type="EMBL" id="ASHM01105458">
    <property type="protein sequence ID" value="PNX68490.1"/>
    <property type="molecule type" value="Genomic_DNA"/>
</dbReference>
<dbReference type="SUPFAM" id="SSF117070">
    <property type="entry name" value="LEA14-like"/>
    <property type="match status" value="1"/>
</dbReference>
<feature type="domain" description="Late embryogenesis abundant protein LEA-2 subgroup" evidence="2">
    <location>
        <begin position="72"/>
        <end position="129"/>
    </location>
</feature>
<evidence type="ECO:0000313" key="4">
    <source>
        <dbReference type="Proteomes" id="UP000236291"/>
    </source>
</evidence>
<dbReference type="InterPro" id="IPR004864">
    <property type="entry name" value="LEA_2"/>
</dbReference>
<sequence length="153" mass="16813">MKEEESSKGWIVCLVTIGIVVTIAIAVTVAFTVFKPKKFITTVDSIDVRDMDVNVNIFNMSLNLNVTLDVLVSVKNPNIFGLKYYDGFAQLNYRGEEIGEAPIPSGEISSKETKQMNVTLTIMADRILSNSQVISDVTSGGIQLNTFMRISGE</sequence>
<dbReference type="PANTHER" id="PTHR31852">
    <property type="entry name" value="LATE EMBRYOGENESIS ABUNDANT (LEA) HYDROXYPROLINE-RICH GLYCOPROTEIN FAMILY"/>
    <property type="match status" value="1"/>
</dbReference>
<evidence type="ECO:0000259" key="2">
    <source>
        <dbReference type="Pfam" id="PF03168"/>
    </source>
</evidence>
<dbReference type="Proteomes" id="UP000236291">
    <property type="component" value="Unassembled WGS sequence"/>
</dbReference>
<proteinExistence type="predicted"/>
<protein>
    <submittedName>
        <fullName evidence="3">Late embryogenesis abundant hydroxyproline-rich glycoprotein</fullName>
    </submittedName>
</protein>
<dbReference type="Pfam" id="PF03168">
    <property type="entry name" value="LEA_2"/>
    <property type="match status" value="1"/>
</dbReference>
<dbReference type="Gene3D" id="2.60.40.1820">
    <property type="match status" value="1"/>
</dbReference>
<dbReference type="AlphaFoldDB" id="A0A2K3KQC7"/>
<evidence type="ECO:0000256" key="1">
    <source>
        <dbReference type="SAM" id="Phobius"/>
    </source>
</evidence>
<keyword evidence="1" id="KW-1133">Transmembrane helix</keyword>
<reference evidence="3 4" key="1">
    <citation type="journal article" date="2014" name="Am. J. Bot.">
        <title>Genome assembly and annotation for red clover (Trifolium pratense; Fabaceae).</title>
        <authorList>
            <person name="Istvanek J."/>
            <person name="Jaros M."/>
            <person name="Krenek A."/>
            <person name="Repkova J."/>
        </authorList>
    </citation>
    <scope>NUCLEOTIDE SEQUENCE [LARGE SCALE GENOMIC DNA]</scope>
    <source>
        <strain evidence="4">cv. Tatra</strain>
        <tissue evidence="3">Young leaves</tissue>
    </source>
</reference>
<name>A0A2K3KQC7_TRIPR</name>
<dbReference type="InterPro" id="IPR055301">
    <property type="entry name" value="Lea14-like_2"/>
</dbReference>
<accession>A0A2K3KQC7</accession>
<keyword evidence="1" id="KW-0812">Transmembrane</keyword>
<gene>
    <name evidence="3" type="ORF">L195_g056196</name>
</gene>
<dbReference type="STRING" id="57577.A0A2K3KQC7"/>
<feature type="non-terminal residue" evidence="3">
    <location>
        <position position="153"/>
    </location>
</feature>
<comment type="caution">
    <text evidence="3">The sequence shown here is derived from an EMBL/GenBank/DDBJ whole genome shotgun (WGS) entry which is preliminary data.</text>
</comment>
<evidence type="ECO:0000313" key="3">
    <source>
        <dbReference type="EMBL" id="PNX68490.1"/>
    </source>
</evidence>
<keyword evidence="1" id="KW-0472">Membrane</keyword>
<reference evidence="3 4" key="2">
    <citation type="journal article" date="2017" name="Front. Plant Sci.">
        <title>Gene Classification and Mining of Molecular Markers Useful in Red Clover (Trifolium pratense) Breeding.</title>
        <authorList>
            <person name="Istvanek J."/>
            <person name="Dluhosova J."/>
            <person name="Dluhos P."/>
            <person name="Patkova L."/>
            <person name="Nedelnik J."/>
            <person name="Repkova J."/>
        </authorList>
    </citation>
    <scope>NUCLEOTIDE SEQUENCE [LARGE SCALE GENOMIC DNA]</scope>
    <source>
        <strain evidence="4">cv. Tatra</strain>
        <tissue evidence="3">Young leaves</tissue>
    </source>
</reference>